<dbReference type="GO" id="GO:0005634">
    <property type="term" value="C:nucleus"/>
    <property type="evidence" value="ECO:0007669"/>
    <property type="project" value="TreeGrafter"/>
</dbReference>
<accession>A0A3L8Q657</accession>
<evidence type="ECO:0000259" key="5">
    <source>
        <dbReference type="Pfam" id="PF16858"/>
    </source>
</evidence>
<dbReference type="GO" id="GO:0000796">
    <property type="term" value="C:condensin complex"/>
    <property type="evidence" value="ECO:0007669"/>
    <property type="project" value="TreeGrafter"/>
</dbReference>
<dbReference type="InterPro" id="IPR031739">
    <property type="entry name" value="Ncaph2"/>
</dbReference>
<name>A0A3L8Q657_CHLGU</name>
<dbReference type="PANTHER" id="PTHR14324">
    <property type="entry name" value="CONDENSIN-2 COMPLEX SUBUNIT H2"/>
    <property type="match status" value="1"/>
</dbReference>
<evidence type="ECO:0000256" key="3">
    <source>
        <dbReference type="ARBA" id="ARBA00030479"/>
    </source>
</evidence>
<evidence type="ECO:0000256" key="1">
    <source>
        <dbReference type="ARBA" id="ARBA00016903"/>
    </source>
</evidence>
<keyword evidence="7" id="KW-1185">Reference proteome</keyword>
<dbReference type="InterPro" id="IPR031737">
    <property type="entry name" value="CNDH2_C"/>
</dbReference>
<dbReference type="AlphaFoldDB" id="A0A3L8Q657"/>
<feature type="region of interest" description="Disordered" evidence="4">
    <location>
        <begin position="42"/>
        <end position="88"/>
    </location>
</feature>
<sequence>MPGGGRGAIPYLEVLYWRQFKERLAAQRKLLSRRGLLRELEPELELEQERGGDGEEGADDDFVEHEDVEHEDMEPEAPEELEEGAQDPPELCYEDLVRKNVETRVPFDVRSYGLELTKRCAELGQWHSLASLVAGQPPFEVCRYLLAALQLANDAEVELAQDAGLEEALDTARLRLLTACPAHERFQNFQVPSQRDPSPK</sequence>
<evidence type="ECO:0000313" key="7">
    <source>
        <dbReference type="Proteomes" id="UP000276834"/>
    </source>
</evidence>
<feature type="compositionally biased region" description="Acidic residues" evidence="4">
    <location>
        <begin position="54"/>
        <end position="85"/>
    </location>
</feature>
<dbReference type="GO" id="GO:0003682">
    <property type="term" value="F:chromatin binding"/>
    <property type="evidence" value="ECO:0007669"/>
    <property type="project" value="TreeGrafter"/>
</dbReference>
<protein>
    <recommendedName>
        <fullName evidence="1">Condensin-2 complex subunit H2</fullName>
    </recommendedName>
    <alternativeName>
        <fullName evidence="3">Non-SMC condensin II complex subunit H2</fullName>
    </alternativeName>
</protein>
<dbReference type="Pfam" id="PF16858">
    <property type="entry name" value="CNDH2_C"/>
    <property type="match status" value="1"/>
</dbReference>
<dbReference type="EMBL" id="QUSF01005199">
    <property type="protein sequence ID" value="RLV62807.1"/>
    <property type="molecule type" value="Genomic_DNA"/>
</dbReference>
<evidence type="ECO:0000313" key="6">
    <source>
        <dbReference type="EMBL" id="RLV62807.1"/>
    </source>
</evidence>
<comment type="caution">
    <text evidence="6">The sequence shown here is derived from an EMBL/GenBank/DDBJ whole genome shotgun (WGS) entry which is preliminary data.</text>
</comment>
<reference evidence="6 7" key="1">
    <citation type="journal article" date="2018" name="Proc. R. Soc. B">
        <title>A non-coding region near Follistatin controls head colour polymorphism in the Gouldian finch.</title>
        <authorList>
            <person name="Toomey M.B."/>
            <person name="Marques C.I."/>
            <person name="Andrade P."/>
            <person name="Araujo P.M."/>
            <person name="Sabatino S."/>
            <person name="Gazda M.A."/>
            <person name="Afonso S."/>
            <person name="Lopes R.J."/>
            <person name="Corbo J.C."/>
            <person name="Carneiro M."/>
        </authorList>
    </citation>
    <scope>NUCLEOTIDE SEQUENCE [LARGE SCALE GENOMIC DNA]</scope>
    <source>
        <strain evidence="6">Red01</strain>
        <tissue evidence="6">Muscle</tissue>
    </source>
</reference>
<evidence type="ECO:0000256" key="4">
    <source>
        <dbReference type="SAM" id="MobiDB-lite"/>
    </source>
</evidence>
<dbReference type="PANTHER" id="PTHR14324:SF3">
    <property type="entry name" value="CONDENSIN-2 COMPLEX SUBUNIT H2"/>
    <property type="match status" value="1"/>
</dbReference>
<organism evidence="6 7">
    <name type="scientific">Chloebia gouldiae</name>
    <name type="common">Gouldian finch</name>
    <name type="synonym">Erythrura gouldiae</name>
    <dbReference type="NCBI Taxonomy" id="44316"/>
    <lineage>
        <taxon>Eukaryota</taxon>
        <taxon>Metazoa</taxon>
        <taxon>Chordata</taxon>
        <taxon>Craniata</taxon>
        <taxon>Vertebrata</taxon>
        <taxon>Euteleostomi</taxon>
        <taxon>Archelosauria</taxon>
        <taxon>Archosauria</taxon>
        <taxon>Dinosauria</taxon>
        <taxon>Saurischia</taxon>
        <taxon>Theropoda</taxon>
        <taxon>Coelurosauria</taxon>
        <taxon>Aves</taxon>
        <taxon>Neognathae</taxon>
        <taxon>Neoaves</taxon>
        <taxon>Telluraves</taxon>
        <taxon>Australaves</taxon>
        <taxon>Passeriformes</taxon>
        <taxon>Passeroidea</taxon>
        <taxon>Passeridae</taxon>
        <taxon>Chloebia</taxon>
    </lineage>
</organism>
<dbReference type="Proteomes" id="UP000276834">
    <property type="component" value="Unassembled WGS sequence"/>
</dbReference>
<proteinExistence type="predicted"/>
<dbReference type="GO" id="GO:0051306">
    <property type="term" value="P:mitotic sister chromatid separation"/>
    <property type="evidence" value="ECO:0007669"/>
    <property type="project" value="TreeGrafter"/>
</dbReference>
<evidence type="ECO:0000256" key="2">
    <source>
        <dbReference type="ARBA" id="ARBA00023067"/>
    </source>
</evidence>
<keyword evidence="2" id="KW-0226">DNA condensation</keyword>
<dbReference type="OrthoDB" id="10038475at2759"/>
<feature type="domain" description="Condensin-2 complex subunit H2 C-terminal" evidence="5">
    <location>
        <begin position="100"/>
        <end position="186"/>
    </location>
</feature>
<feature type="compositionally biased region" description="Basic and acidic residues" evidence="4">
    <location>
        <begin position="42"/>
        <end position="53"/>
    </location>
</feature>
<gene>
    <name evidence="6" type="ORF">DV515_00018924</name>
</gene>
<dbReference type="GO" id="GO:0010032">
    <property type="term" value="P:meiotic chromosome condensation"/>
    <property type="evidence" value="ECO:0007669"/>
    <property type="project" value="TreeGrafter"/>
</dbReference>